<feature type="domain" description="SAM" evidence="18">
    <location>
        <begin position="1179"/>
        <end position="1224"/>
    </location>
</feature>
<dbReference type="GO" id="GO:0031175">
    <property type="term" value="P:neuron projection development"/>
    <property type="evidence" value="ECO:0007669"/>
    <property type="project" value="TreeGrafter"/>
</dbReference>
<dbReference type="PROSITE" id="PS50106">
    <property type="entry name" value="PDZ"/>
    <property type="match status" value="1"/>
</dbReference>
<feature type="region of interest" description="Disordered" evidence="17">
    <location>
        <begin position="612"/>
        <end position="653"/>
    </location>
</feature>
<dbReference type="Gene3D" id="1.10.150.50">
    <property type="entry name" value="Transcription Factor, Ets-1"/>
    <property type="match status" value="1"/>
</dbReference>
<sequence length="1275" mass="142490">MTPRRRSSKTNSECSEGDRPANNTGRRTNKVSSICLNITDSDSRTPSIISSTDEGGFNEPSPEIKAKLKPAYTFDPNDCEEAVNEPPTVISAQDSLHYVDFGYRLNPDGSESNQMFGESELYTPSIKNDSNLRGAEEFRPSQANSKTNGFAIESVVYATIKPEIPPPNELFLECDYQQQENIYHSPQTILDPTRRTLSDDRESTDDDLPTLLPPPRPPLPEGPPLDIQDVEFADASDKEDYLAEDMTADEAERLLSSRQQSILSDEQAREVEELLSAEREKSVSSHIKETKTNCVNKLQENKKCENESLQKDSLLDGIEPLHDSSILSKNNEKNSSHGTVDESMLESILSVESNITDNSVHSITTTTIDESITSSKIEISGIESVASSRVSLAEPDITDPDTYFIPEYPPVSQKEVYVEGGIHYFEDGNFWMEIPGLIDCDEEEDDLDYPVFTKKNNKIRFSTGAIQVFSTYSVHDYDRRNEDVDPVAASAEYELEKRVEKMHVFPVELMKGPEGLGLSIIGMGVGADAGLEKLGIFVKTITDNGAAARDSRIQVNDQIIEVDGKSLVGVTQAYAASVLRNTSGLVKFQIGREKDPDNSEVAQLIRQSLQADREKEDRLKRQHDEYLRRNLDYSEDSTQPASANSSVSEGPNSPLVLEPIMQSMDSEVSHSQEVESLKRLLQESQKKIARSEEDVNSLRSKLVKLETEGNEAELLAERLRQTEKELANIKKETLNYQNMLQQSQTQFTVLDRKYNKAKRLVREYQQRELDMVHHEEFYLSLLQEKDTEYNALVKKLKDRVINLEQELQDTQRKAGLPVSLPYDSSSLRLTPQMSRRQPPKPLFQKLDTGLSDTEVSDLSPDGEDDKTATVERKLPVKDELDSVVPQHELLDSSALKSKSDLASRGAKRQLPTGKKSLSNSSSDCALNESEEESGRTDSSSSKGENGRQNGHALHRNKSDDNVTPLYAQVHKDRGQDANHHHVAHSTIPNIYKNSNEPNSTYSNDLNSSYDSILGSNDKLSDNGQNADNWMYPSRRRGVKVPPNSFTDQLNQVLSDRENRRLGDGSSSRDSSDDFSEVNRSSSSAASISQNLLVEIRQAVNEAQPKVKNVMPQSLSPPGTVPWQQQSQQTTGPPSPSSMSSGSTSPGYSPSRVVDLSGSSTSFSSDRRSHNWQNGPVQEWSKEQVCQWLLALGLEAHTPKFIEHGVEGGALLQLDSRDMKILGVTGDDKSKLKRKLKDLKNIIEKEKRQQEKERKEREKLIKKAQKKVEKAASKLK</sequence>
<keyword evidence="3" id="KW-0963">Cytoplasm</keyword>
<evidence type="ECO:0000256" key="12">
    <source>
        <dbReference type="ARBA" id="ARBA00067399"/>
    </source>
</evidence>
<dbReference type="Gene3D" id="2.30.42.10">
    <property type="match status" value="1"/>
</dbReference>
<dbReference type="InterPro" id="IPR040645">
    <property type="entry name" value="Neurabin-1/2_PDZ"/>
</dbReference>
<dbReference type="GO" id="GO:0030425">
    <property type="term" value="C:dendrite"/>
    <property type="evidence" value="ECO:0007669"/>
    <property type="project" value="TreeGrafter"/>
</dbReference>
<gene>
    <name evidence="20" type="primary">Ppp1r9a</name>
    <name evidence="20" type="ORF">Bhyg_08134</name>
</gene>
<dbReference type="PANTHER" id="PTHR16154">
    <property type="entry name" value="NEURABIN"/>
    <property type="match status" value="1"/>
</dbReference>
<dbReference type="Pfam" id="PF17817">
    <property type="entry name" value="PDZ_5"/>
    <property type="match status" value="1"/>
</dbReference>
<evidence type="ECO:0000256" key="14">
    <source>
        <dbReference type="ARBA" id="ARBA00077125"/>
    </source>
</evidence>
<feature type="coiled-coil region" evidence="16">
    <location>
        <begin position="1228"/>
        <end position="1273"/>
    </location>
</feature>
<evidence type="ECO:0000256" key="13">
    <source>
        <dbReference type="ARBA" id="ARBA00076637"/>
    </source>
</evidence>
<evidence type="ECO:0000256" key="5">
    <source>
        <dbReference type="ARBA" id="ARBA00022782"/>
    </source>
</evidence>
<feature type="region of interest" description="Disordered" evidence="17">
    <location>
        <begin position="814"/>
        <end position="961"/>
    </location>
</feature>
<keyword evidence="7" id="KW-0770">Synapse</keyword>
<feature type="compositionally biased region" description="Polar residues" evidence="17">
    <location>
        <begin position="936"/>
        <end position="948"/>
    </location>
</feature>
<dbReference type="Proteomes" id="UP001151699">
    <property type="component" value="Chromosome B"/>
</dbReference>
<dbReference type="CDD" id="cd06790">
    <property type="entry name" value="PDZ_neurabin-like"/>
    <property type="match status" value="1"/>
</dbReference>
<dbReference type="PROSITE" id="PS50105">
    <property type="entry name" value="SAM_DOMAIN"/>
    <property type="match status" value="1"/>
</dbReference>
<dbReference type="FunFam" id="1.10.150.50:FF:000008">
    <property type="entry name" value="Neurabin-1 isoform 1-like protein"/>
    <property type="match status" value="1"/>
</dbReference>
<evidence type="ECO:0000256" key="16">
    <source>
        <dbReference type="SAM" id="Coils"/>
    </source>
</evidence>
<evidence type="ECO:0000256" key="15">
    <source>
        <dbReference type="ARBA" id="ARBA00082439"/>
    </source>
</evidence>
<protein>
    <recommendedName>
        <fullName evidence="12">Neurabin-1</fullName>
    </recommendedName>
    <alternativeName>
        <fullName evidence="14">Neurabin-I</fullName>
    </alternativeName>
    <alternativeName>
        <fullName evidence="13">Neural tissue-specific F-actin-binding protein I</fullName>
    </alternativeName>
    <alternativeName>
        <fullName evidence="15">Protein phosphatase 1 regulatory subunit 9A</fullName>
    </alternativeName>
</protein>
<feature type="compositionally biased region" description="Polar residues" evidence="17">
    <location>
        <begin position="1043"/>
        <end position="1053"/>
    </location>
</feature>
<keyword evidence="2" id="KW-0217">Developmental protein</keyword>
<dbReference type="SMART" id="SM00228">
    <property type="entry name" value="PDZ"/>
    <property type="match status" value="1"/>
</dbReference>
<keyword evidence="6" id="KW-0524">Neurogenesis</keyword>
<dbReference type="GO" id="GO:0005737">
    <property type="term" value="C:cytoplasm"/>
    <property type="evidence" value="ECO:0007669"/>
    <property type="project" value="TreeGrafter"/>
</dbReference>
<feature type="compositionally biased region" description="Polar residues" evidence="17">
    <location>
        <begin position="915"/>
        <end position="924"/>
    </location>
</feature>
<feature type="compositionally biased region" description="Polar residues" evidence="17">
    <location>
        <begin position="21"/>
        <end position="53"/>
    </location>
</feature>
<evidence type="ECO:0000259" key="18">
    <source>
        <dbReference type="PROSITE" id="PS50105"/>
    </source>
</evidence>
<evidence type="ECO:0000256" key="17">
    <source>
        <dbReference type="SAM" id="MobiDB-lite"/>
    </source>
</evidence>
<dbReference type="GO" id="GO:0007015">
    <property type="term" value="P:actin filament organization"/>
    <property type="evidence" value="ECO:0007669"/>
    <property type="project" value="TreeGrafter"/>
</dbReference>
<keyword evidence="5" id="KW-0221">Differentiation</keyword>
<feature type="region of interest" description="Disordered" evidence="17">
    <location>
        <begin position="987"/>
        <end position="1006"/>
    </location>
</feature>
<dbReference type="Pfam" id="PF00536">
    <property type="entry name" value="SAM_1"/>
    <property type="match status" value="1"/>
</dbReference>
<feature type="compositionally biased region" description="Low complexity" evidence="17">
    <location>
        <begin position="891"/>
        <end position="903"/>
    </location>
</feature>
<dbReference type="EMBL" id="WJQU01000002">
    <property type="protein sequence ID" value="KAJ6643178.1"/>
    <property type="molecule type" value="Genomic_DNA"/>
</dbReference>
<dbReference type="GO" id="GO:0015629">
    <property type="term" value="C:actin cytoskeleton"/>
    <property type="evidence" value="ECO:0007669"/>
    <property type="project" value="TreeGrafter"/>
</dbReference>
<keyword evidence="21" id="KW-1185">Reference proteome</keyword>
<dbReference type="PANTHER" id="PTHR16154:SF6">
    <property type="entry name" value="SPINOPHILIN, ISOFORM J"/>
    <property type="match status" value="1"/>
</dbReference>
<dbReference type="SMART" id="SM00454">
    <property type="entry name" value="SAM"/>
    <property type="match status" value="1"/>
</dbReference>
<feature type="region of interest" description="Disordered" evidence="17">
    <location>
        <begin position="1106"/>
        <end position="1175"/>
    </location>
</feature>
<keyword evidence="10" id="KW-0206">Cytoskeleton</keyword>
<evidence type="ECO:0000256" key="9">
    <source>
        <dbReference type="ARBA" id="ARBA00023203"/>
    </source>
</evidence>
<organism evidence="20 21">
    <name type="scientific">Pseudolycoriella hygida</name>
    <dbReference type="NCBI Taxonomy" id="35572"/>
    <lineage>
        <taxon>Eukaryota</taxon>
        <taxon>Metazoa</taxon>
        <taxon>Ecdysozoa</taxon>
        <taxon>Arthropoda</taxon>
        <taxon>Hexapoda</taxon>
        <taxon>Insecta</taxon>
        <taxon>Pterygota</taxon>
        <taxon>Neoptera</taxon>
        <taxon>Endopterygota</taxon>
        <taxon>Diptera</taxon>
        <taxon>Nematocera</taxon>
        <taxon>Sciaroidea</taxon>
        <taxon>Sciaridae</taxon>
        <taxon>Pseudolycoriella</taxon>
    </lineage>
</organism>
<dbReference type="GO" id="GO:0014069">
    <property type="term" value="C:postsynaptic density"/>
    <property type="evidence" value="ECO:0007669"/>
    <property type="project" value="TreeGrafter"/>
</dbReference>
<comment type="subcellular location">
    <subcellularLocation>
        <location evidence="1">Cytoplasm</location>
        <location evidence="1">Cytoskeleton</location>
    </subcellularLocation>
    <subcellularLocation>
        <location evidence="11">Synapse</location>
    </subcellularLocation>
</comment>
<comment type="caution">
    <text evidence="20">The sequence shown here is derived from an EMBL/GenBank/DDBJ whole genome shotgun (WGS) entry which is preliminary data.</text>
</comment>
<dbReference type="InterPro" id="IPR013761">
    <property type="entry name" value="SAM/pointed_sf"/>
</dbReference>
<name>A0A9Q0N3X8_9DIPT</name>
<feature type="compositionally biased region" description="Low complexity" evidence="17">
    <location>
        <begin position="1120"/>
        <end position="1163"/>
    </location>
</feature>
<evidence type="ECO:0000313" key="20">
    <source>
        <dbReference type="EMBL" id="KAJ6643178.1"/>
    </source>
</evidence>
<feature type="region of interest" description="Disordered" evidence="17">
    <location>
        <begin position="1033"/>
        <end position="1085"/>
    </location>
</feature>
<evidence type="ECO:0000256" key="7">
    <source>
        <dbReference type="ARBA" id="ARBA00023018"/>
    </source>
</evidence>
<evidence type="ECO:0000256" key="4">
    <source>
        <dbReference type="ARBA" id="ARBA00022553"/>
    </source>
</evidence>
<feature type="compositionally biased region" description="Basic and acidic residues" evidence="17">
    <location>
        <begin position="865"/>
        <end position="880"/>
    </location>
</feature>
<feature type="compositionally biased region" description="Polar residues" evidence="17">
    <location>
        <begin position="636"/>
        <end position="651"/>
    </location>
</feature>
<dbReference type="AlphaFoldDB" id="A0A9Q0N3X8"/>
<feature type="domain" description="PDZ" evidence="19">
    <location>
        <begin position="506"/>
        <end position="594"/>
    </location>
</feature>
<evidence type="ECO:0000313" key="21">
    <source>
        <dbReference type="Proteomes" id="UP001151699"/>
    </source>
</evidence>
<proteinExistence type="predicted"/>
<feature type="compositionally biased region" description="Polar residues" evidence="17">
    <location>
        <begin position="822"/>
        <end position="835"/>
    </location>
</feature>
<accession>A0A9Q0N3X8</accession>
<feature type="compositionally biased region" description="Basic and acidic residues" evidence="17">
    <location>
        <begin position="192"/>
        <end position="201"/>
    </location>
</feature>
<dbReference type="InterPro" id="IPR043446">
    <property type="entry name" value="Neurabin-like"/>
</dbReference>
<dbReference type="InterPro" id="IPR001660">
    <property type="entry name" value="SAM"/>
</dbReference>
<keyword evidence="4" id="KW-0597">Phosphoprotein</keyword>
<dbReference type="FunFam" id="2.30.42.10:FF:000010">
    <property type="entry name" value="Neurabin-1 isoform 1"/>
    <property type="match status" value="1"/>
</dbReference>
<dbReference type="OrthoDB" id="62701at2759"/>
<feature type="region of interest" description="Disordered" evidence="17">
    <location>
        <begin position="183"/>
        <end position="224"/>
    </location>
</feature>
<dbReference type="GO" id="GO:0019722">
    <property type="term" value="P:calcium-mediated signaling"/>
    <property type="evidence" value="ECO:0007669"/>
    <property type="project" value="TreeGrafter"/>
</dbReference>
<evidence type="ECO:0000256" key="10">
    <source>
        <dbReference type="ARBA" id="ARBA00023212"/>
    </source>
</evidence>
<dbReference type="Pfam" id="PF00595">
    <property type="entry name" value="PDZ"/>
    <property type="match status" value="1"/>
</dbReference>
<feature type="coiled-coil region" evidence="16">
    <location>
        <begin position="786"/>
        <end position="813"/>
    </location>
</feature>
<evidence type="ECO:0000256" key="1">
    <source>
        <dbReference type="ARBA" id="ARBA00004245"/>
    </source>
</evidence>
<dbReference type="InterPro" id="IPR036034">
    <property type="entry name" value="PDZ_sf"/>
</dbReference>
<feature type="coiled-coil region" evidence="16">
    <location>
        <begin position="674"/>
        <end position="739"/>
    </location>
</feature>
<feature type="compositionally biased region" description="Pro residues" evidence="17">
    <location>
        <begin position="211"/>
        <end position="223"/>
    </location>
</feature>
<evidence type="ECO:0000256" key="6">
    <source>
        <dbReference type="ARBA" id="ARBA00022902"/>
    </source>
</evidence>
<dbReference type="GO" id="GO:0051015">
    <property type="term" value="F:actin filament binding"/>
    <property type="evidence" value="ECO:0007669"/>
    <property type="project" value="TreeGrafter"/>
</dbReference>
<evidence type="ECO:0000256" key="2">
    <source>
        <dbReference type="ARBA" id="ARBA00022473"/>
    </source>
</evidence>
<evidence type="ECO:0000256" key="3">
    <source>
        <dbReference type="ARBA" id="ARBA00022490"/>
    </source>
</evidence>
<evidence type="ECO:0000256" key="8">
    <source>
        <dbReference type="ARBA" id="ARBA00023054"/>
    </source>
</evidence>
<keyword evidence="9" id="KW-0009">Actin-binding</keyword>
<keyword evidence="8 16" id="KW-0175">Coiled coil</keyword>
<reference evidence="20" key="1">
    <citation type="submission" date="2022-07" db="EMBL/GenBank/DDBJ databases">
        <authorList>
            <person name="Trinca V."/>
            <person name="Uliana J.V.C."/>
            <person name="Torres T.T."/>
            <person name="Ward R.J."/>
            <person name="Monesi N."/>
        </authorList>
    </citation>
    <scope>NUCLEOTIDE SEQUENCE</scope>
    <source>
        <strain evidence="20">HSMRA1968</strain>
        <tissue evidence="20">Whole embryos</tissue>
    </source>
</reference>
<dbReference type="SUPFAM" id="SSF50156">
    <property type="entry name" value="PDZ domain-like"/>
    <property type="match status" value="1"/>
</dbReference>
<dbReference type="CDD" id="cd09512">
    <property type="entry name" value="SAM_Neurabin-like"/>
    <property type="match status" value="1"/>
</dbReference>
<evidence type="ECO:0000256" key="11">
    <source>
        <dbReference type="ARBA" id="ARBA00034103"/>
    </source>
</evidence>
<dbReference type="SUPFAM" id="SSF47769">
    <property type="entry name" value="SAM/Pointed domain"/>
    <property type="match status" value="1"/>
</dbReference>
<dbReference type="InterPro" id="IPR001478">
    <property type="entry name" value="PDZ"/>
</dbReference>
<feature type="region of interest" description="Disordered" evidence="17">
    <location>
        <begin position="1"/>
        <end position="63"/>
    </location>
</feature>
<evidence type="ECO:0000259" key="19">
    <source>
        <dbReference type="PROSITE" id="PS50106"/>
    </source>
</evidence>
<feature type="compositionally biased region" description="Basic and acidic residues" evidence="17">
    <location>
        <begin position="612"/>
        <end position="632"/>
    </location>
</feature>